<proteinExistence type="predicted"/>
<accession>A0ABR4XLD4</accession>
<comment type="caution">
    <text evidence="1">The sequence shown here is derived from an EMBL/GenBank/DDBJ whole genome shotgun (WGS) entry which is preliminary data.</text>
</comment>
<evidence type="ECO:0000313" key="2">
    <source>
        <dbReference type="Proteomes" id="UP000030101"/>
    </source>
</evidence>
<evidence type="ECO:0008006" key="3">
    <source>
        <dbReference type="Google" id="ProtNLM"/>
    </source>
</evidence>
<sequence>MGKSIRKNEPTAALFGRLAYKKKAVPRIRSVTQLIFQLESSYNIEKQSADQKLTSKLIPS</sequence>
<name>A0ABR4XLD4_9PORP</name>
<gene>
    <name evidence="1" type="ORF">HQ43_04600</name>
</gene>
<keyword evidence="2" id="KW-1185">Reference proteome</keyword>
<dbReference type="Proteomes" id="UP000030101">
    <property type="component" value="Unassembled WGS sequence"/>
</dbReference>
<dbReference type="EMBL" id="JQZV01000009">
    <property type="protein sequence ID" value="KGN92534.1"/>
    <property type="molecule type" value="Genomic_DNA"/>
</dbReference>
<protein>
    <recommendedName>
        <fullName evidence="3">Transposase</fullName>
    </recommendedName>
</protein>
<dbReference type="RefSeq" id="WP_036790249.1">
    <property type="nucleotide sequence ID" value="NZ_JQZV01000009.1"/>
</dbReference>
<reference evidence="1 2" key="1">
    <citation type="submission" date="2014-08" db="EMBL/GenBank/DDBJ databases">
        <title>Porphyromonas canoris strain:OH2762 Genome sequencing.</title>
        <authorList>
            <person name="Wallis C."/>
            <person name="Deusch O."/>
            <person name="O'Flynn C."/>
            <person name="Davis I."/>
            <person name="Jospin G."/>
            <person name="Darling A.E."/>
            <person name="Coil D.A."/>
            <person name="Alexiev A."/>
            <person name="Horsfall A."/>
            <person name="Kirkwood N."/>
            <person name="Harris S."/>
            <person name="Eisen J.A."/>
        </authorList>
    </citation>
    <scope>NUCLEOTIDE SEQUENCE [LARGE SCALE GENOMIC DNA]</scope>
    <source>
        <strain evidence="2">COT-108 OH2762</strain>
    </source>
</reference>
<organism evidence="1 2">
    <name type="scientific">Porphyromonas canoris</name>
    <dbReference type="NCBI Taxonomy" id="36875"/>
    <lineage>
        <taxon>Bacteria</taxon>
        <taxon>Pseudomonadati</taxon>
        <taxon>Bacteroidota</taxon>
        <taxon>Bacteroidia</taxon>
        <taxon>Bacteroidales</taxon>
        <taxon>Porphyromonadaceae</taxon>
        <taxon>Porphyromonas</taxon>
    </lineage>
</organism>
<evidence type="ECO:0000313" key="1">
    <source>
        <dbReference type="EMBL" id="KGN92534.1"/>
    </source>
</evidence>